<dbReference type="EMBL" id="JAWPEI010000008">
    <property type="protein sequence ID" value="KAK4717926.1"/>
    <property type="molecule type" value="Genomic_DNA"/>
</dbReference>
<accession>A0AAV9KWX0</accession>
<organism evidence="1 2">
    <name type="scientific">Solanum pinnatisectum</name>
    <name type="common">tansyleaf nightshade</name>
    <dbReference type="NCBI Taxonomy" id="50273"/>
    <lineage>
        <taxon>Eukaryota</taxon>
        <taxon>Viridiplantae</taxon>
        <taxon>Streptophyta</taxon>
        <taxon>Embryophyta</taxon>
        <taxon>Tracheophyta</taxon>
        <taxon>Spermatophyta</taxon>
        <taxon>Magnoliopsida</taxon>
        <taxon>eudicotyledons</taxon>
        <taxon>Gunneridae</taxon>
        <taxon>Pentapetalae</taxon>
        <taxon>asterids</taxon>
        <taxon>lamiids</taxon>
        <taxon>Solanales</taxon>
        <taxon>Solanaceae</taxon>
        <taxon>Solanoideae</taxon>
        <taxon>Solaneae</taxon>
        <taxon>Solanum</taxon>
    </lineage>
</organism>
<dbReference type="Proteomes" id="UP001311915">
    <property type="component" value="Unassembled WGS sequence"/>
</dbReference>
<proteinExistence type="predicted"/>
<reference evidence="1 2" key="1">
    <citation type="submission" date="2023-10" db="EMBL/GenBank/DDBJ databases">
        <title>Genome-Wide Identification Analysis in wild type Solanum Pinnatisectum Reveals Some Genes Defensing Phytophthora Infestans.</title>
        <authorList>
            <person name="Sun C."/>
        </authorList>
    </citation>
    <scope>NUCLEOTIDE SEQUENCE [LARGE SCALE GENOMIC DNA]</scope>
    <source>
        <strain evidence="1">LQN</strain>
        <tissue evidence="1">Leaf</tissue>
    </source>
</reference>
<evidence type="ECO:0000313" key="2">
    <source>
        <dbReference type="Proteomes" id="UP001311915"/>
    </source>
</evidence>
<comment type="caution">
    <text evidence="1">The sequence shown here is derived from an EMBL/GenBank/DDBJ whole genome shotgun (WGS) entry which is preliminary data.</text>
</comment>
<protein>
    <submittedName>
        <fullName evidence="1">Uncharacterized protein</fullName>
    </submittedName>
</protein>
<keyword evidence="2" id="KW-1185">Reference proteome</keyword>
<sequence length="100" mass="11759">MDNDGKEVLPRMNHYAHIFKRSNESINVNSIVESIPIKKLNYNNGIPTVVWTEKEVDRMNIIENLHYVVVGKFLYGWPEIKELKMSRPKVAPRRNMAYKT</sequence>
<evidence type="ECO:0000313" key="1">
    <source>
        <dbReference type="EMBL" id="KAK4717926.1"/>
    </source>
</evidence>
<dbReference type="AlphaFoldDB" id="A0AAV9KWX0"/>
<gene>
    <name evidence="1" type="ORF">R3W88_016264</name>
</gene>
<name>A0AAV9KWX0_9SOLN</name>